<dbReference type="Proteomes" id="UP000241769">
    <property type="component" value="Unassembled WGS sequence"/>
</dbReference>
<comment type="caution">
    <text evidence="7">The sequence shown here is derived from an EMBL/GenBank/DDBJ whole genome shotgun (WGS) entry which is preliminary data.</text>
</comment>
<dbReference type="InterPro" id="IPR017453">
    <property type="entry name" value="GCV_H_sub"/>
</dbReference>
<feature type="domain" description="Lipoyl-binding" evidence="6">
    <location>
        <begin position="111"/>
        <end position="193"/>
    </location>
</feature>
<evidence type="ECO:0000256" key="5">
    <source>
        <dbReference type="RuleBase" id="RU364055"/>
    </source>
</evidence>
<comment type="subcellular location">
    <subcellularLocation>
        <location evidence="5">Mitochondrion</location>
    </subcellularLocation>
</comment>
<dbReference type="CDD" id="cd06848">
    <property type="entry name" value="GCS_H"/>
    <property type="match status" value="1"/>
</dbReference>
<dbReference type="OrthoDB" id="10264154at2759"/>
<dbReference type="PANTHER" id="PTHR11715">
    <property type="entry name" value="GLYCINE CLEAVAGE SYSTEM H PROTEIN"/>
    <property type="match status" value="1"/>
</dbReference>
<accession>A0A2P6N6X1</accession>
<dbReference type="EMBL" id="MDYQ01000174">
    <property type="protein sequence ID" value="PRP79702.1"/>
    <property type="molecule type" value="Genomic_DNA"/>
</dbReference>
<organism evidence="7 8">
    <name type="scientific">Planoprotostelium fungivorum</name>
    <dbReference type="NCBI Taxonomy" id="1890364"/>
    <lineage>
        <taxon>Eukaryota</taxon>
        <taxon>Amoebozoa</taxon>
        <taxon>Evosea</taxon>
        <taxon>Variosea</taxon>
        <taxon>Cavosteliida</taxon>
        <taxon>Cavosteliaceae</taxon>
        <taxon>Planoprotostelium</taxon>
    </lineage>
</organism>
<dbReference type="SUPFAM" id="SSF51230">
    <property type="entry name" value="Single hybrid motif"/>
    <property type="match status" value="1"/>
</dbReference>
<dbReference type="Pfam" id="PF01597">
    <property type="entry name" value="GCV_H"/>
    <property type="match status" value="1"/>
</dbReference>
<evidence type="ECO:0000256" key="4">
    <source>
        <dbReference type="PIRSR" id="PIRSR617453-50"/>
    </source>
</evidence>
<dbReference type="PANTHER" id="PTHR11715:SF3">
    <property type="entry name" value="GLYCINE CLEAVAGE SYSTEM H PROTEIN-RELATED"/>
    <property type="match status" value="1"/>
</dbReference>
<dbReference type="NCBIfam" id="NF002270">
    <property type="entry name" value="PRK01202.1"/>
    <property type="match status" value="1"/>
</dbReference>
<evidence type="ECO:0000256" key="2">
    <source>
        <dbReference type="ARBA" id="ARBA00022823"/>
    </source>
</evidence>
<keyword evidence="5" id="KW-0496">Mitochondrion</keyword>
<evidence type="ECO:0000256" key="1">
    <source>
        <dbReference type="ARBA" id="ARBA00009249"/>
    </source>
</evidence>
<protein>
    <recommendedName>
        <fullName evidence="5">Glycine cleavage system H protein</fullName>
    </recommendedName>
</protein>
<dbReference type="InterPro" id="IPR033753">
    <property type="entry name" value="GCV_H/Fam206"/>
</dbReference>
<name>A0A2P6N6X1_9EUKA</name>
<dbReference type="PROSITE" id="PS50968">
    <property type="entry name" value="BIOTINYL_LIPOYL"/>
    <property type="match status" value="1"/>
</dbReference>
<keyword evidence="8" id="KW-1185">Reference proteome</keyword>
<feature type="modified residue" description="N6-lipoyllysine" evidence="4">
    <location>
        <position position="152"/>
    </location>
</feature>
<dbReference type="InterPro" id="IPR003016">
    <property type="entry name" value="2-oxoA_DH_lipoyl-BS"/>
</dbReference>
<comment type="similarity">
    <text evidence="1 5">Belongs to the GcvH family.</text>
</comment>
<reference evidence="7 8" key="1">
    <citation type="journal article" date="2018" name="Genome Biol. Evol.">
        <title>Multiple Roots of Fruiting Body Formation in Amoebozoa.</title>
        <authorList>
            <person name="Hillmann F."/>
            <person name="Forbes G."/>
            <person name="Novohradska S."/>
            <person name="Ferling I."/>
            <person name="Riege K."/>
            <person name="Groth M."/>
            <person name="Westermann M."/>
            <person name="Marz M."/>
            <person name="Spaller T."/>
            <person name="Winckler T."/>
            <person name="Schaap P."/>
            <person name="Glockner G."/>
        </authorList>
    </citation>
    <scope>NUCLEOTIDE SEQUENCE [LARGE SCALE GENOMIC DNA]</scope>
    <source>
        <strain evidence="7 8">Jena</strain>
    </source>
</reference>
<dbReference type="InterPro" id="IPR002930">
    <property type="entry name" value="GCV_H"/>
</dbReference>
<comment type="subunit">
    <text evidence="5">The glycine cleavage system is composed of four proteins: P, T, L and H.</text>
</comment>
<keyword evidence="3 5" id="KW-0809">Transit peptide</keyword>
<dbReference type="FunCoup" id="A0A2P6N6X1">
    <property type="interactions" value="410"/>
</dbReference>
<dbReference type="InParanoid" id="A0A2P6N6X1"/>
<comment type="cofactor">
    <cofactor evidence="5">
        <name>(R)-lipoate</name>
        <dbReference type="ChEBI" id="CHEBI:83088"/>
    </cofactor>
    <text evidence="5">Binds 1 lipoyl cofactor covalently.</text>
</comment>
<dbReference type="AlphaFoldDB" id="A0A2P6N6X1"/>
<keyword evidence="2 4" id="KW-0450">Lipoyl</keyword>
<dbReference type="NCBIfam" id="TIGR00527">
    <property type="entry name" value="gcvH"/>
    <property type="match status" value="1"/>
</dbReference>
<gene>
    <name evidence="7" type="ORF">PROFUN_12690</name>
</gene>
<dbReference type="GO" id="GO:0005739">
    <property type="term" value="C:mitochondrion"/>
    <property type="evidence" value="ECO:0007669"/>
    <property type="project" value="UniProtKB-SubCell"/>
</dbReference>
<dbReference type="GO" id="GO:0009249">
    <property type="term" value="P:protein lipoylation"/>
    <property type="evidence" value="ECO:0007669"/>
    <property type="project" value="TreeGrafter"/>
</dbReference>
<dbReference type="HAMAP" id="MF_00272">
    <property type="entry name" value="GcvH"/>
    <property type="match status" value="1"/>
</dbReference>
<dbReference type="InterPro" id="IPR000089">
    <property type="entry name" value="Biotin_lipoyl"/>
</dbReference>
<evidence type="ECO:0000256" key="3">
    <source>
        <dbReference type="ARBA" id="ARBA00022946"/>
    </source>
</evidence>
<dbReference type="GO" id="GO:0019464">
    <property type="term" value="P:glycine decarboxylation via glycine cleavage system"/>
    <property type="evidence" value="ECO:0007669"/>
    <property type="project" value="UniProtKB-UniRule"/>
</dbReference>
<dbReference type="PROSITE" id="PS00189">
    <property type="entry name" value="LIPOYL"/>
    <property type="match status" value="1"/>
</dbReference>
<sequence>MVPVQVQQRASRFILKRKNKVSNSFGCSFRLFWRTPIKQLKNAIGLQHNYRVILLISIMNRITSTARLVCQRRPTFSVAASRSVTPRSFSRSFSTKLYTKDHEWLQIDGHIGTVGISDYAQKALGDVVFVDLPDVGKLLTQGDVAVSVESVKAASDVYSPASGEVTEVNEALRTQPDLVNSASLSNGWMFKLKLSQPDEEVKSLKNEEAYAKFCESEDENH</sequence>
<comment type="function">
    <text evidence="5">The H protein shuttles the methylamine group of glycine from the P protein to the T protein.</text>
</comment>
<evidence type="ECO:0000259" key="6">
    <source>
        <dbReference type="PROSITE" id="PS50968"/>
    </source>
</evidence>
<dbReference type="Gene3D" id="2.40.50.100">
    <property type="match status" value="1"/>
</dbReference>
<dbReference type="STRING" id="1890364.A0A2P6N6X1"/>
<evidence type="ECO:0000313" key="8">
    <source>
        <dbReference type="Proteomes" id="UP000241769"/>
    </source>
</evidence>
<evidence type="ECO:0000313" key="7">
    <source>
        <dbReference type="EMBL" id="PRP79702.1"/>
    </source>
</evidence>
<dbReference type="GO" id="GO:0005960">
    <property type="term" value="C:glycine cleavage complex"/>
    <property type="evidence" value="ECO:0007669"/>
    <property type="project" value="UniProtKB-UniRule"/>
</dbReference>
<dbReference type="InterPro" id="IPR011053">
    <property type="entry name" value="Single_hybrid_motif"/>
</dbReference>
<proteinExistence type="inferred from homology"/>